<dbReference type="Pfam" id="PF13365">
    <property type="entry name" value="Trypsin_2"/>
    <property type="match status" value="1"/>
</dbReference>
<gene>
    <name evidence="1" type="ORF">MKP09_12010</name>
</gene>
<dbReference type="Proteomes" id="UP001202248">
    <property type="component" value="Unassembled WGS sequence"/>
</dbReference>
<dbReference type="GO" id="GO:0006508">
    <property type="term" value="P:proteolysis"/>
    <property type="evidence" value="ECO:0007669"/>
    <property type="project" value="UniProtKB-KW"/>
</dbReference>
<accession>A0ABS9SJQ4</accession>
<keyword evidence="1" id="KW-0378">Hydrolase</keyword>
<comment type="caution">
    <text evidence="1">The sequence shown here is derived from an EMBL/GenBank/DDBJ whole genome shotgun (WGS) entry which is preliminary data.</text>
</comment>
<organism evidence="1 2">
    <name type="scientific">Niabella ginsengisoli</name>
    <dbReference type="NCBI Taxonomy" id="522298"/>
    <lineage>
        <taxon>Bacteria</taxon>
        <taxon>Pseudomonadati</taxon>
        <taxon>Bacteroidota</taxon>
        <taxon>Chitinophagia</taxon>
        <taxon>Chitinophagales</taxon>
        <taxon>Chitinophagaceae</taxon>
        <taxon>Niabella</taxon>
    </lineage>
</organism>
<dbReference type="Gene3D" id="2.40.10.10">
    <property type="entry name" value="Trypsin-like serine proteases"/>
    <property type="match status" value="2"/>
</dbReference>
<protein>
    <submittedName>
        <fullName evidence="1">Serine protease</fullName>
    </submittedName>
</protein>
<dbReference type="EMBL" id="JAKWBL010000002">
    <property type="protein sequence ID" value="MCH5598580.1"/>
    <property type="molecule type" value="Genomic_DNA"/>
</dbReference>
<evidence type="ECO:0000313" key="1">
    <source>
        <dbReference type="EMBL" id="MCH5598580.1"/>
    </source>
</evidence>
<dbReference type="GO" id="GO:0008233">
    <property type="term" value="F:peptidase activity"/>
    <property type="evidence" value="ECO:0007669"/>
    <property type="project" value="UniProtKB-KW"/>
</dbReference>
<dbReference type="SUPFAM" id="SSF50494">
    <property type="entry name" value="Trypsin-like serine proteases"/>
    <property type="match status" value="1"/>
</dbReference>
<keyword evidence="2" id="KW-1185">Reference proteome</keyword>
<evidence type="ECO:0000313" key="2">
    <source>
        <dbReference type="Proteomes" id="UP001202248"/>
    </source>
</evidence>
<dbReference type="PANTHER" id="PTHR22939">
    <property type="entry name" value="SERINE PROTEASE FAMILY S1C HTRA-RELATED"/>
    <property type="match status" value="1"/>
</dbReference>
<dbReference type="InterPro" id="IPR001940">
    <property type="entry name" value="Peptidase_S1C"/>
</dbReference>
<dbReference type="InterPro" id="IPR009003">
    <property type="entry name" value="Peptidase_S1_PA"/>
</dbReference>
<dbReference type="InterPro" id="IPR043504">
    <property type="entry name" value="Peptidase_S1_PA_chymotrypsin"/>
</dbReference>
<keyword evidence="1" id="KW-0645">Protease</keyword>
<dbReference type="PRINTS" id="PR00834">
    <property type="entry name" value="PROTEASES2C"/>
</dbReference>
<name>A0ABS9SJQ4_9BACT</name>
<sequence>MDGKGYLVTNNHVVAEAQNVAVQNIDGKEFIARVVYSNAETDIAIVKIDDPDFKPLPGTPYSFTKKTSDLAEPIFTLGYPREEIVYGQGYLSSKTGYNGDTMSCQIDIRADRGNSGSPVLNSDGEVIGILNARQKDAEGVAFAVQSRSIFNALNDLKVKKGGDAALKDIKLNTRSSLTGLKRPQQTKKIEDYIYMVKVN</sequence>
<dbReference type="PANTHER" id="PTHR22939:SF129">
    <property type="entry name" value="SERINE PROTEASE HTRA2, MITOCHONDRIAL"/>
    <property type="match status" value="1"/>
</dbReference>
<reference evidence="1 2" key="1">
    <citation type="submission" date="2022-02" db="EMBL/GenBank/DDBJ databases">
        <authorList>
            <person name="Min J."/>
        </authorList>
    </citation>
    <scope>NUCLEOTIDE SEQUENCE [LARGE SCALE GENOMIC DNA]</scope>
    <source>
        <strain evidence="1 2">GR10-1</strain>
    </source>
</reference>
<proteinExistence type="predicted"/>